<dbReference type="Gene3D" id="3.40.50.10660">
    <property type="entry name" value="PrpR receptor domain-like"/>
    <property type="match status" value="1"/>
</dbReference>
<dbReference type="InterPro" id="IPR009057">
    <property type="entry name" value="Homeodomain-like_sf"/>
</dbReference>
<dbReference type="GO" id="GO:0043565">
    <property type="term" value="F:sequence-specific DNA binding"/>
    <property type="evidence" value="ECO:0007669"/>
    <property type="project" value="InterPro"/>
</dbReference>
<protein>
    <recommendedName>
        <fullName evidence="5">Sigma-54 factor interaction domain-containing protein</fullName>
    </recommendedName>
</protein>
<dbReference type="GeneID" id="93164592"/>
<dbReference type="SUPFAM" id="SSF46689">
    <property type="entry name" value="Homeodomain-like"/>
    <property type="match status" value="1"/>
</dbReference>
<dbReference type="PRINTS" id="PR01590">
    <property type="entry name" value="HTHFIS"/>
</dbReference>
<dbReference type="AlphaFoldDB" id="A0A0J9F207"/>
<dbReference type="Pfam" id="PF06506">
    <property type="entry name" value="PrpR_N"/>
    <property type="match status" value="1"/>
</dbReference>
<dbReference type="Pfam" id="PF00158">
    <property type="entry name" value="Sigma54_activat"/>
    <property type="match status" value="1"/>
</dbReference>
<dbReference type="PANTHER" id="PTHR32071:SF57">
    <property type="entry name" value="C4-DICARBOXYLATE TRANSPORT TRANSCRIPTIONAL REGULATORY PROTEIN DCTD"/>
    <property type="match status" value="1"/>
</dbReference>
<keyword evidence="1" id="KW-0547">Nucleotide-binding</keyword>
<dbReference type="PROSITE" id="PS00675">
    <property type="entry name" value="SIGMA54_INTERACT_1"/>
    <property type="match status" value="1"/>
</dbReference>
<dbReference type="InterPro" id="IPR010524">
    <property type="entry name" value="Sig_transdc_resp-reg_PrpR_N"/>
</dbReference>
<comment type="caution">
    <text evidence="6">The sequence shown here is derived from an EMBL/GenBank/DDBJ whole genome shotgun (WGS) entry which is preliminary data.</text>
</comment>
<dbReference type="RefSeq" id="WP_048929535.1">
    <property type="nucleotide sequence ID" value="NZ_KQ235876.1"/>
</dbReference>
<dbReference type="Pfam" id="PF25601">
    <property type="entry name" value="AAA_lid_14"/>
    <property type="match status" value="1"/>
</dbReference>
<dbReference type="InterPro" id="IPR002197">
    <property type="entry name" value="HTH_Fis"/>
</dbReference>
<dbReference type="SUPFAM" id="SSF52540">
    <property type="entry name" value="P-loop containing nucleoside triphosphate hydrolases"/>
    <property type="match status" value="1"/>
</dbReference>
<dbReference type="Gene3D" id="3.40.50.300">
    <property type="entry name" value="P-loop containing nucleotide triphosphate hydrolases"/>
    <property type="match status" value="1"/>
</dbReference>
<gene>
    <name evidence="6" type="ORF">HMPREF9470_01509</name>
</gene>
<keyword evidence="4" id="KW-0804">Transcription</keyword>
<keyword evidence="3" id="KW-0805">Transcription regulation</keyword>
<dbReference type="EMBL" id="ADLK01000011">
    <property type="protein sequence ID" value="KMW22280.1"/>
    <property type="molecule type" value="Genomic_DNA"/>
</dbReference>
<evidence type="ECO:0000313" key="6">
    <source>
        <dbReference type="EMBL" id="KMW22280.1"/>
    </source>
</evidence>
<evidence type="ECO:0000256" key="3">
    <source>
        <dbReference type="ARBA" id="ARBA00023015"/>
    </source>
</evidence>
<evidence type="ECO:0000259" key="5">
    <source>
        <dbReference type="PROSITE" id="PS50045"/>
    </source>
</evidence>
<dbReference type="Gene3D" id="3.40.50.2300">
    <property type="match status" value="1"/>
</dbReference>
<dbReference type="Gene3D" id="1.10.8.60">
    <property type="match status" value="1"/>
</dbReference>
<dbReference type="InterPro" id="IPR003593">
    <property type="entry name" value="AAA+_ATPase"/>
</dbReference>
<sequence>MVKLVFFAPYPNILPVIQRVIGERPESRDIQYRVVQDYYNNKLEHVEADVIIARGFTAHTLKRRKIPCVELKTTGYDVLAAIHVCLERWDVKRIAVVGAFNMVYGAEQVNQVYPDLMVSCYAEDDETKLETAVLRAKADGNQVIVGGYSTVQIAEQCNIPAVMIRSGREAVNQAITEALALAAITVYEREKRDEIASIMNYSFQGILSVNRKGIITLANSCCYSYMRERKESLVGADIREIFPDIKMDEVICKKKKILSEVYDCSGRPVMVNCVPVSGESEDFGAVITFQGTEQIQAEEGKLRKRIYSTGFTAKYDFTHILYQSQAMGSLIRTAEKYSYADSNILIHGETGTGKELFAQSIHNLSPRRKNPFVAINCAALPEDLLESELFGYVEGAFTGAAKGGKMGFFEIAHKGTIFLDEIGDISPKLQSRLLRVLQEREIIRLGNDTVIPIDVRVICATNKSLKREVEQGNFRRDLLYRLDVLELDIPPLRERKQDIPLLIRSMTGFEHGRTGCVLENISEEGMELLLRYDWPGNVREIRNFCERICILCERPVAGAGEVRQALPGITEAGSGAYGNGTHDHNTYGTGEGKIPRNTNLKEAERQAIIEALECSGYNRGRTAAFLGIDKSTLWRKMKKYGLLNETK</sequence>
<dbReference type="InterPro" id="IPR025943">
    <property type="entry name" value="Sigma_54_int_dom_ATP-bd_2"/>
</dbReference>
<dbReference type="PANTHER" id="PTHR32071">
    <property type="entry name" value="TRANSCRIPTIONAL REGULATORY PROTEIN"/>
    <property type="match status" value="1"/>
</dbReference>
<dbReference type="CDD" id="cd00009">
    <property type="entry name" value="AAA"/>
    <property type="match status" value="1"/>
</dbReference>
<evidence type="ECO:0000256" key="4">
    <source>
        <dbReference type="ARBA" id="ARBA00023163"/>
    </source>
</evidence>
<evidence type="ECO:0000256" key="1">
    <source>
        <dbReference type="ARBA" id="ARBA00022741"/>
    </source>
</evidence>
<dbReference type="InterPro" id="IPR035965">
    <property type="entry name" value="PAS-like_dom_sf"/>
</dbReference>
<dbReference type="Gene3D" id="3.30.450.20">
    <property type="entry name" value="PAS domain"/>
    <property type="match status" value="1"/>
</dbReference>
<dbReference type="InterPro" id="IPR058031">
    <property type="entry name" value="AAA_lid_NorR"/>
</dbReference>
<keyword evidence="2" id="KW-0067">ATP-binding</keyword>
<organism evidence="6 7">
    <name type="scientific">[Clostridium] citroniae WAL-19142</name>
    <dbReference type="NCBI Taxonomy" id="742734"/>
    <lineage>
        <taxon>Bacteria</taxon>
        <taxon>Bacillati</taxon>
        <taxon>Bacillota</taxon>
        <taxon>Clostridia</taxon>
        <taxon>Lachnospirales</taxon>
        <taxon>Lachnospiraceae</taxon>
        <taxon>Enterocloster</taxon>
    </lineage>
</organism>
<dbReference type="FunFam" id="3.40.50.300:FF:000006">
    <property type="entry name" value="DNA-binding transcriptional regulator NtrC"/>
    <property type="match status" value="1"/>
</dbReference>
<dbReference type="SUPFAM" id="SSF159800">
    <property type="entry name" value="PrpR receptor domain-like"/>
    <property type="match status" value="1"/>
</dbReference>
<dbReference type="PROSITE" id="PS50045">
    <property type="entry name" value="SIGMA54_INTERACT_4"/>
    <property type="match status" value="1"/>
</dbReference>
<dbReference type="InterPro" id="IPR002078">
    <property type="entry name" value="Sigma_54_int"/>
</dbReference>
<evidence type="ECO:0000256" key="2">
    <source>
        <dbReference type="ARBA" id="ARBA00022840"/>
    </source>
</evidence>
<dbReference type="GO" id="GO:0006355">
    <property type="term" value="P:regulation of DNA-templated transcription"/>
    <property type="evidence" value="ECO:0007669"/>
    <property type="project" value="InterPro"/>
</dbReference>
<dbReference type="Pfam" id="PF02954">
    <property type="entry name" value="HTH_8"/>
    <property type="match status" value="1"/>
</dbReference>
<proteinExistence type="predicted"/>
<reference evidence="6 7" key="1">
    <citation type="submission" date="2011-04" db="EMBL/GenBank/DDBJ databases">
        <title>The Genome Sequence of Clostridium citroniae WAL-19142.</title>
        <authorList>
            <consortium name="The Broad Institute Genome Sequencing Platform"/>
            <person name="Earl A."/>
            <person name="Ward D."/>
            <person name="Feldgarden M."/>
            <person name="Gevers D."/>
            <person name="Warren Y.A."/>
            <person name="Tyrrell K.L."/>
            <person name="Citron D.M."/>
            <person name="Goldstein E.J."/>
            <person name="Daigneault M."/>
            <person name="Allen-Vercoe E."/>
            <person name="Young S.K."/>
            <person name="Zeng Q."/>
            <person name="Gargeya S."/>
            <person name="Fitzgerald M."/>
            <person name="Haas B."/>
            <person name="Abouelleil A."/>
            <person name="Alvarado L."/>
            <person name="Arachchi H.M."/>
            <person name="Berlin A."/>
            <person name="Brown A."/>
            <person name="Chapman S.B."/>
            <person name="Chen Z."/>
            <person name="Dunbar C."/>
            <person name="Freedman E."/>
            <person name="Gearin G."/>
            <person name="Gellesch M."/>
            <person name="Goldberg J."/>
            <person name="Griggs A."/>
            <person name="Gujja S."/>
            <person name="Heilman E.R."/>
            <person name="Heiman D."/>
            <person name="Howarth C."/>
            <person name="Larson L."/>
            <person name="Lui A."/>
            <person name="MacDonald P.J."/>
            <person name="Mehta T."/>
            <person name="Montmayeur A."/>
            <person name="Murphy C."/>
            <person name="Neiman D."/>
            <person name="Pearson M."/>
            <person name="Priest M."/>
            <person name="Roberts A."/>
            <person name="Saif S."/>
            <person name="Shea T."/>
            <person name="Shenoy N."/>
            <person name="Sisk P."/>
            <person name="Stolte C."/>
            <person name="Sykes S."/>
            <person name="White J."/>
            <person name="Yandava C."/>
            <person name="Wortman J."/>
            <person name="Nusbaum C."/>
            <person name="Birren B."/>
        </authorList>
    </citation>
    <scope>NUCLEOTIDE SEQUENCE [LARGE SCALE GENOMIC DNA]</scope>
    <source>
        <strain evidence="6 7">WAL-19142</strain>
    </source>
</reference>
<name>A0A0J9F207_9FIRM</name>
<accession>A0A0J9F207</accession>
<dbReference type="InterPro" id="IPR025662">
    <property type="entry name" value="Sigma_54_int_dom_ATP-bd_1"/>
</dbReference>
<dbReference type="SMART" id="SM00382">
    <property type="entry name" value="AAA"/>
    <property type="match status" value="1"/>
</dbReference>
<dbReference type="SUPFAM" id="SSF55785">
    <property type="entry name" value="PYP-like sensor domain (PAS domain)"/>
    <property type="match status" value="1"/>
</dbReference>
<evidence type="ECO:0000313" key="7">
    <source>
        <dbReference type="Proteomes" id="UP000037392"/>
    </source>
</evidence>
<dbReference type="GO" id="GO:0000156">
    <property type="term" value="F:phosphorelay response regulator activity"/>
    <property type="evidence" value="ECO:0007669"/>
    <property type="project" value="InterPro"/>
</dbReference>
<dbReference type="OrthoDB" id="9764280at2"/>
<dbReference type="Proteomes" id="UP000037392">
    <property type="component" value="Unassembled WGS sequence"/>
</dbReference>
<dbReference type="Gene3D" id="1.10.10.60">
    <property type="entry name" value="Homeodomain-like"/>
    <property type="match status" value="1"/>
</dbReference>
<feature type="domain" description="Sigma-54 factor interaction" evidence="5">
    <location>
        <begin position="320"/>
        <end position="550"/>
    </location>
</feature>
<dbReference type="InterPro" id="IPR027417">
    <property type="entry name" value="P-loop_NTPase"/>
</dbReference>
<dbReference type="PROSITE" id="PS00676">
    <property type="entry name" value="SIGMA54_INTERACT_2"/>
    <property type="match status" value="1"/>
</dbReference>
<dbReference type="GO" id="GO:0005524">
    <property type="term" value="F:ATP binding"/>
    <property type="evidence" value="ECO:0007669"/>
    <property type="project" value="UniProtKB-KW"/>
</dbReference>
<dbReference type="PATRIC" id="fig|742734.4.peg.1612"/>